<reference evidence="1 2" key="2">
    <citation type="submission" date="2010-03" db="EMBL/GenBank/DDBJ databases">
        <authorList>
            <person name="Pajon A."/>
        </authorList>
    </citation>
    <scope>NUCLEOTIDE SEQUENCE [LARGE SCALE GENOMIC DNA]</scope>
    <source>
        <strain evidence="1 2">SL3/3</strain>
    </source>
</reference>
<organism evidence="1 2">
    <name type="scientific">Faecalibacterium prausnitzii SL3/3</name>
    <dbReference type="NCBI Taxonomy" id="657322"/>
    <lineage>
        <taxon>Bacteria</taxon>
        <taxon>Bacillati</taxon>
        <taxon>Bacillota</taxon>
        <taxon>Clostridia</taxon>
        <taxon>Eubacteriales</taxon>
        <taxon>Oscillospiraceae</taxon>
        <taxon>Faecalibacterium</taxon>
    </lineage>
</organism>
<dbReference type="AlphaFoldDB" id="D4KCA7"/>
<protein>
    <submittedName>
        <fullName evidence="1">Uncharacterized protein</fullName>
    </submittedName>
</protein>
<dbReference type="KEGG" id="fpa:FPR_22910"/>
<gene>
    <name evidence="1" type="ORF">FPR_22910</name>
</gene>
<evidence type="ECO:0000313" key="2">
    <source>
        <dbReference type="Proteomes" id="UP000007059"/>
    </source>
</evidence>
<dbReference type="PATRIC" id="fig|657322.3.peg.2192"/>
<dbReference type="EMBL" id="FP929046">
    <property type="protein sequence ID" value="CBL02470.1"/>
    <property type="molecule type" value="Genomic_DNA"/>
</dbReference>
<proteinExistence type="predicted"/>
<accession>D4KCA7</accession>
<reference evidence="1 2" key="1">
    <citation type="submission" date="2010-03" db="EMBL/GenBank/DDBJ databases">
        <title>The genome sequence of Faecalibacterium prausnitzii SL3/3.</title>
        <authorList>
            <consortium name="metaHIT consortium -- http://www.metahit.eu/"/>
            <person name="Pajon A."/>
            <person name="Turner K."/>
            <person name="Parkhill J."/>
            <person name="Duncan S."/>
            <person name="Flint H."/>
        </authorList>
    </citation>
    <scope>NUCLEOTIDE SEQUENCE [LARGE SCALE GENOMIC DNA]</scope>
    <source>
        <strain evidence="1 2">SL3/3</strain>
    </source>
</reference>
<name>D4KCA7_9FIRM</name>
<dbReference type="RefSeq" id="WP_015537991.1">
    <property type="nucleotide sequence ID" value="NC_021020.1"/>
</dbReference>
<evidence type="ECO:0000313" key="1">
    <source>
        <dbReference type="EMBL" id="CBL02470.1"/>
    </source>
</evidence>
<dbReference type="Proteomes" id="UP000007059">
    <property type="component" value="Chromosome"/>
</dbReference>
<dbReference type="HOGENOM" id="CLU_2568790_0_0_9"/>
<sequence>MNEKQFAIDTPIGKIIAEGITEPYPEIVIYLKRNDGETINLSSINYESCGDIESYLWMDVFSDEYTNHKSWPFEDLTADFS</sequence>